<sequence length="130" mass="13896">MDLSGLTEHLAAVTDEASLRLPVGGRTYDVRPPDLAREARCWALWATRKIEDPERLQKAADEVLAGDSLHVLALGRDVVDEMTEDGVPGVLIRELGNVALVAWCLGPAAAQQYVDSLTASAEDGEESGEA</sequence>
<evidence type="ECO:0000313" key="3">
    <source>
        <dbReference type="Proteomes" id="UP000293852"/>
    </source>
</evidence>
<dbReference type="InterPro" id="IPR055849">
    <property type="entry name" value="DUF7426"/>
</dbReference>
<reference evidence="2 3" key="1">
    <citation type="submission" date="2019-02" db="EMBL/GenBank/DDBJ databases">
        <title>Sequencing the genomes of 1000 actinobacteria strains.</title>
        <authorList>
            <person name="Klenk H.-P."/>
        </authorList>
    </citation>
    <scope>NUCLEOTIDE SEQUENCE [LARGE SCALE GENOMIC DNA]</scope>
    <source>
        <strain evidence="2 3">DSM 16932</strain>
    </source>
</reference>
<dbReference type="AlphaFoldDB" id="A0A4Q7M6I9"/>
<feature type="domain" description="DUF7426" evidence="1">
    <location>
        <begin position="11"/>
        <end position="120"/>
    </location>
</feature>
<dbReference type="Pfam" id="PF24201">
    <property type="entry name" value="DUF7426"/>
    <property type="match status" value="1"/>
</dbReference>
<dbReference type="Proteomes" id="UP000293852">
    <property type="component" value="Unassembled WGS sequence"/>
</dbReference>
<dbReference type="EMBL" id="SGWX01000001">
    <property type="protein sequence ID" value="RZS61689.1"/>
    <property type="molecule type" value="Genomic_DNA"/>
</dbReference>
<comment type="caution">
    <text evidence="2">The sequence shown here is derived from an EMBL/GenBank/DDBJ whole genome shotgun (WGS) entry which is preliminary data.</text>
</comment>
<proteinExistence type="predicted"/>
<evidence type="ECO:0000259" key="1">
    <source>
        <dbReference type="Pfam" id="PF24201"/>
    </source>
</evidence>
<name>A0A4Q7M6I9_9MICO</name>
<dbReference type="OrthoDB" id="5148756at2"/>
<evidence type="ECO:0000313" key="2">
    <source>
        <dbReference type="EMBL" id="RZS61689.1"/>
    </source>
</evidence>
<protein>
    <recommendedName>
        <fullName evidence="1">DUF7426 domain-containing protein</fullName>
    </recommendedName>
</protein>
<keyword evidence="3" id="KW-1185">Reference proteome</keyword>
<accession>A0A4Q7M6I9</accession>
<gene>
    <name evidence="2" type="ORF">EV386_1999</name>
</gene>
<dbReference type="RefSeq" id="WP_130414581.1">
    <property type="nucleotide sequence ID" value="NZ_SGWX01000001.1"/>
</dbReference>
<organism evidence="2 3">
    <name type="scientific">Xylanimonas ulmi</name>
    <dbReference type="NCBI Taxonomy" id="228973"/>
    <lineage>
        <taxon>Bacteria</taxon>
        <taxon>Bacillati</taxon>
        <taxon>Actinomycetota</taxon>
        <taxon>Actinomycetes</taxon>
        <taxon>Micrococcales</taxon>
        <taxon>Promicromonosporaceae</taxon>
        <taxon>Xylanimonas</taxon>
    </lineage>
</organism>